<reference evidence="2 3" key="1">
    <citation type="journal article" date="2021" name="ACS Chem. Biol.">
        <title>Genomic-Led Discovery of a Novel Glycopeptide Antibiotic by Nonomuraea coxensis DSM 45129.</title>
        <authorList>
            <person name="Yushchuk O."/>
            <person name="Vior N.M."/>
            <person name="Andreo-Vidal A."/>
            <person name="Berini F."/>
            <person name="Ruckert C."/>
            <person name="Busche T."/>
            <person name="Binda E."/>
            <person name="Kalinowski J."/>
            <person name="Truman A.W."/>
            <person name="Marinelli F."/>
        </authorList>
    </citation>
    <scope>NUCLEOTIDE SEQUENCE [LARGE SCALE GENOMIC DNA]</scope>
    <source>
        <strain evidence="2 3">DSM 45129</strain>
    </source>
</reference>
<dbReference type="InterPro" id="IPR052509">
    <property type="entry name" value="Metal_resp_DNA-bind_regulator"/>
</dbReference>
<evidence type="ECO:0000313" key="2">
    <source>
        <dbReference type="EMBL" id="QYC40795.1"/>
    </source>
</evidence>
<dbReference type="Proteomes" id="UP000824681">
    <property type="component" value="Chromosome"/>
</dbReference>
<protein>
    <submittedName>
        <fullName evidence="2">Transcriptional regulator PadR-like family protein</fullName>
    </submittedName>
</protein>
<proteinExistence type="predicted"/>
<dbReference type="InterPro" id="IPR036388">
    <property type="entry name" value="WH-like_DNA-bd_sf"/>
</dbReference>
<dbReference type="InterPro" id="IPR005149">
    <property type="entry name" value="Tscrpt_reg_PadR_N"/>
</dbReference>
<sequence length="179" mass="19729">MLELAILGFLRDHPLHGYELRKRVAALMGRGRPVADGTLYPAIKRLAAAGWVTRKDEPGAAAAPRRVLHLTEEGREELDRRLREPADLDISDGNRWSTLLAFLRHLDEPGAQAAVLRRRRAFLEERAGLLGDGDRPAEDVADPFRRGLLVVAQAAGQAELAWLTQTVAELERTPHPAAG</sequence>
<evidence type="ECO:0000259" key="1">
    <source>
        <dbReference type="Pfam" id="PF03551"/>
    </source>
</evidence>
<dbReference type="Pfam" id="PF03551">
    <property type="entry name" value="PadR"/>
    <property type="match status" value="1"/>
</dbReference>
<dbReference type="RefSeq" id="WP_033409353.1">
    <property type="nucleotide sequence ID" value="NZ_CP068985.1"/>
</dbReference>
<dbReference type="PANTHER" id="PTHR33169:SF26">
    <property type="entry name" value="CONSERVED PROTEIN"/>
    <property type="match status" value="1"/>
</dbReference>
<keyword evidence="3" id="KW-1185">Reference proteome</keyword>
<dbReference type="EMBL" id="CP068985">
    <property type="protein sequence ID" value="QYC40795.1"/>
    <property type="molecule type" value="Genomic_DNA"/>
</dbReference>
<dbReference type="PANTHER" id="PTHR33169">
    <property type="entry name" value="PADR-FAMILY TRANSCRIPTIONAL REGULATOR"/>
    <property type="match status" value="1"/>
</dbReference>
<gene>
    <name evidence="2" type="ORF">Nocox_15905</name>
</gene>
<feature type="domain" description="Transcription regulator PadR N-terminal" evidence="1">
    <location>
        <begin position="6"/>
        <end position="79"/>
    </location>
</feature>
<dbReference type="InterPro" id="IPR036390">
    <property type="entry name" value="WH_DNA-bd_sf"/>
</dbReference>
<accession>A0ABX8TZ76</accession>
<evidence type="ECO:0000313" key="3">
    <source>
        <dbReference type="Proteomes" id="UP000824681"/>
    </source>
</evidence>
<dbReference type="Gene3D" id="1.10.10.10">
    <property type="entry name" value="Winged helix-like DNA-binding domain superfamily/Winged helix DNA-binding domain"/>
    <property type="match status" value="1"/>
</dbReference>
<organism evidence="2 3">
    <name type="scientific">Nonomuraea coxensis DSM 45129</name>
    <dbReference type="NCBI Taxonomy" id="1122611"/>
    <lineage>
        <taxon>Bacteria</taxon>
        <taxon>Bacillati</taxon>
        <taxon>Actinomycetota</taxon>
        <taxon>Actinomycetes</taxon>
        <taxon>Streptosporangiales</taxon>
        <taxon>Streptosporangiaceae</taxon>
        <taxon>Nonomuraea</taxon>
    </lineage>
</organism>
<dbReference type="SUPFAM" id="SSF46785">
    <property type="entry name" value="Winged helix' DNA-binding domain"/>
    <property type="match status" value="1"/>
</dbReference>
<name>A0ABX8TZ76_9ACTN</name>